<proteinExistence type="predicted"/>
<reference evidence="2 3" key="1">
    <citation type="journal article" date="2015" name="Genome Biol. Evol.">
        <title>Phylogenomic analyses indicate that early fungi evolved digesting cell walls of algal ancestors of land plants.</title>
        <authorList>
            <person name="Chang Y."/>
            <person name="Wang S."/>
            <person name="Sekimoto S."/>
            <person name="Aerts A.L."/>
            <person name="Choi C."/>
            <person name="Clum A."/>
            <person name="LaButti K.M."/>
            <person name="Lindquist E.A."/>
            <person name="Yee Ngan C."/>
            <person name="Ohm R.A."/>
            <person name="Salamov A.A."/>
            <person name="Grigoriev I.V."/>
            <person name="Spatafora J.W."/>
            <person name="Berbee M.L."/>
        </authorList>
    </citation>
    <scope>NUCLEOTIDE SEQUENCE [LARGE SCALE GENOMIC DNA]</scope>
    <source>
        <strain evidence="2 3">NRRL 28638</strain>
    </source>
</reference>
<evidence type="ECO:0000256" key="1">
    <source>
        <dbReference type="SAM" id="MobiDB-lite"/>
    </source>
</evidence>
<sequence>MTRIRRQQPDKSKVLNSIKHYLPKNDFVRLDSTQFQRSFRLINALVPWFRRQHTCSHEFVDLDVSMDSVSDLNPVNPKLLTIRKGMDLTSENWDTKWKKVESTLDTILTRANLPDYSKSKIRKIPGNDFPKLSVMAAFMASGYMHRNLNGDDFCEVEEIYKFPPKHSLRCLWIGHLINIILKDIEHPSAGFRLGKWFIHRGYYTFAMPCFEATLTRFVNLSHYWFSALFVFASSFNLNTYSLHETFLNSRPPEYFRSEEFFNLEKYFEEHPSISNQILWFYYRIFAVRSLLKCSQENYPYDIRLNDLDFVLNEHILSILPLALKCFSLFPKLASKDREILTELIYSEIILINAYCLNLKVKSIEQFANTKLLSFLMTYLFALETPTLDWNGICRTYSNHIAPLPDLSEKCKIIYHRVDVRPELEQVVDQILSEISWEMHWDMVQKLNLIPIQRISGWVIHFNLSILNKLMKRFDVKAIGANKKSPGTTFTFEKLIEMYLLYKDLTLKQDNLRKINPLWAVSPQKRGNSNDFEDHLNLPLLYSQLKKRNVKMDTSMLPCSLDKLGIPLGCDFEIKEVPNVPRSPLPVRKCRVSKRPIYEDPDENEFSGLEMLLTPSSPALPASQPAPTLSETTVEDDIDELSVDNLPNTEPESQLNLRSLPSRRCRLVVPGAYNEDVLITKALSATFGTGTSKSQRTVSNKHSDNRRDDSIYNLISRYQPAERSSNSNHSSASKENDYHLPVRECRRHHLTIYNETLASKLASLNYNQVPITNEDHKLASLNHHVVHSEANGSESRSMINTPPTSHHSPANSPPHIPESQPGLGYNLRNKRKQPMPIATSAETKDYSPESPQSTTNEAPYSKRLRKRNLISYNEDEFYKVALSIPKRSTSDNRPQPSNENSRNLRQRSAISYNENLKYRNLTR</sequence>
<name>A0A137PG73_CONC2</name>
<dbReference type="Proteomes" id="UP000070444">
    <property type="component" value="Unassembled WGS sequence"/>
</dbReference>
<organism evidence="2 3">
    <name type="scientific">Conidiobolus coronatus (strain ATCC 28846 / CBS 209.66 / NRRL 28638)</name>
    <name type="common">Delacroixia coronata</name>
    <dbReference type="NCBI Taxonomy" id="796925"/>
    <lineage>
        <taxon>Eukaryota</taxon>
        <taxon>Fungi</taxon>
        <taxon>Fungi incertae sedis</taxon>
        <taxon>Zoopagomycota</taxon>
        <taxon>Entomophthoromycotina</taxon>
        <taxon>Entomophthoromycetes</taxon>
        <taxon>Entomophthorales</taxon>
        <taxon>Ancylistaceae</taxon>
        <taxon>Conidiobolus</taxon>
    </lineage>
</organism>
<protein>
    <submittedName>
        <fullName evidence="2">Uncharacterized protein</fullName>
    </submittedName>
</protein>
<feature type="compositionally biased region" description="Polar residues" evidence="1">
    <location>
        <begin position="688"/>
        <end position="699"/>
    </location>
</feature>
<keyword evidence="3" id="KW-1185">Reference proteome</keyword>
<evidence type="ECO:0000313" key="3">
    <source>
        <dbReference type="Proteomes" id="UP000070444"/>
    </source>
</evidence>
<evidence type="ECO:0000313" key="2">
    <source>
        <dbReference type="EMBL" id="KXN74006.1"/>
    </source>
</evidence>
<feature type="compositionally biased region" description="Polar residues" evidence="1">
    <location>
        <begin position="890"/>
        <end position="913"/>
    </location>
</feature>
<dbReference type="EMBL" id="KQ964429">
    <property type="protein sequence ID" value="KXN74006.1"/>
    <property type="molecule type" value="Genomic_DNA"/>
</dbReference>
<gene>
    <name evidence="2" type="ORF">CONCODRAFT_77134</name>
</gene>
<feature type="region of interest" description="Disordered" evidence="1">
    <location>
        <begin position="882"/>
        <end position="922"/>
    </location>
</feature>
<feature type="compositionally biased region" description="Basic and acidic residues" evidence="1">
    <location>
        <begin position="700"/>
        <end position="709"/>
    </location>
</feature>
<feature type="compositionally biased region" description="Polar residues" evidence="1">
    <location>
        <begin position="848"/>
        <end position="857"/>
    </location>
</feature>
<feature type="compositionally biased region" description="Polar residues" evidence="1">
    <location>
        <begin position="789"/>
        <end position="809"/>
    </location>
</feature>
<feature type="region of interest" description="Disordered" evidence="1">
    <location>
        <begin position="688"/>
        <end position="738"/>
    </location>
</feature>
<dbReference type="AlphaFoldDB" id="A0A137PG73"/>
<feature type="region of interest" description="Disordered" evidence="1">
    <location>
        <begin position="788"/>
        <end position="861"/>
    </location>
</feature>
<accession>A0A137PG73</accession>